<feature type="domain" description="Polysaccharide chain length determinant N-terminal" evidence="8">
    <location>
        <begin position="11"/>
        <end position="64"/>
    </location>
</feature>
<proteinExistence type="predicted"/>
<feature type="transmembrane region" description="Helical" evidence="7">
    <location>
        <begin position="242"/>
        <end position="262"/>
    </location>
</feature>
<dbReference type="RefSeq" id="WP_116207892.1">
    <property type="nucleotide sequence ID" value="NZ_QUNR01000002.1"/>
</dbReference>
<dbReference type="InterPro" id="IPR003856">
    <property type="entry name" value="LPS_length_determ_N"/>
</dbReference>
<accession>A0A3E0H647</accession>
<dbReference type="Pfam" id="PF02706">
    <property type="entry name" value="Wzz"/>
    <property type="match status" value="1"/>
</dbReference>
<evidence type="ECO:0000313" key="9">
    <source>
        <dbReference type="EMBL" id="REH38865.1"/>
    </source>
</evidence>
<dbReference type="EMBL" id="QUNR01000002">
    <property type="protein sequence ID" value="REH38865.1"/>
    <property type="molecule type" value="Genomic_DNA"/>
</dbReference>
<keyword evidence="6" id="KW-0175">Coiled coil</keyword>
<dbReference type="Proteomes" id="UP000256774">
    <property type="component" value="Unassembled WGS sequence"/>
</dbReference>
<keyword evidence="4 7" id="KW-1133">Transmembrane helix</keyword>
<evidence type="ECO:0000259" key="8">
    <source>
        <dbReference type="Pfam" id="PF02706"/>
    </source>
</evidence>
<reference evidence="9 10" key="1">
    <citation type="submission" date="2018-08" db="EMBL/GenBank/DDBJ databases">
        <title>Genomic Encyclopedia of Type Strains, Phase IV (KMG-IV): sequencing the most valuable type-strain genomes for metagenomic binning, comparative biology and taxonomic classification.</title>
        <authorList>
            <person name="Goeker M."/>
        </authorList>
    </citation>
    <scope>NUCLEOTIDE SEQUENCE [LARGE SCALE GENOMIC DNA]</scope>
    <source>
        <strain evidence="9 10">DSM 26022</strain>
    </source>
</reference>
<name>A0A3E0H647_9GAMM</name>
<evidence type="ECO:0000313" key="10">
    <source>
        <dbReference type="Proteomes" id="UP000256774"/>
    </source>
</evidence>
<evidence type="ECO:0000256" key="2">
    <source>
        <dbReference type="ARBA" id="ARBA00022475"/>
    </source>
</evidence>
<gene>
    <name evidence="9" type="ORF">DFR26_1032</name>
</gene>
<organism evidence="9 10">
    <name type="scientific">Paraperlucidibaca baekdonensis</name>
    <dbReference type="NCBI Taxonomy" id="748120"/>
    <lineage>
        <taxon>Bacteria</taxon>
        <taxon>Pseudomonadati</taxon>
        <taxon>Pseudomonadota</taxon>
        <taxon>Gammaproteobacteria</taxon>
        <taxon>Moraxellales</taxon>
        <taxon>Moraxellaceae</taxon>
        <taxon>Paraperlucidibaca</taxon>
    </lineage>
</organism>
<evidence type="ECO:0000256" key="3">
    <source>
        <dbReference type="ARBA" id="ARBA00022692"/>
    </source>
</evidence>
<keyword evidence="2" id="KW-1003">Cell membrane</keyword>
<sequence>MQVSPPQTFDDEIDLFELLDTLLAGWAIWVSTALAGLALAFAASQMIAPQYEATTLIRIGQVGKVGQVESIPVVMERLKSKAFLQEVCPSCDGDALASLSKSLTVSQPKNADVITLVVKASSVAEAKATSDHLLTTLQEQHAELAKPALSEVQRQLAEAEAELKLSQAQRAAVLRNVGKGLASAQSAIAVLQLAEMGSQQEAGALARQVASLRQALTTPSTRPTERMQATYANDKPISPKGALMSVLGLLLGGMFGVAWVLIRKAVQDRKATLTQQA</sequence>
<dbReference type="GO" id="GO:0005886">
    <property type="term" value="C:plasma membrane"/>
    <property type="evidence" value="ECO:0007669"/>
    <property type="project" value="UniProtKB-SubCell"/>
</dbReference>
<feature type="transmembrane region" description="Helical" evidence="7">
    <location>
        <begin position="26"/>
        <end position="48"/>
    </location>
</feature>
<comment type="caution">
    <text evidence="9">The sequence shown here is derived from an EMBL/GenBank/DDBJ whole genome shotgun (WGS) entry which is preliminary data.</text>
</comment>
<evidence type="ECO:0000256" key="1">
    <source>
        <dbReference type="ARBA" id="ARBA00004651"/>
    </source>
</evidence>
<evidence type="ECO:0000256" key="4">
    <source>
        <dbReference type="ARBA" id="ARBA00022989"/>
    </source>
</evidence>
<evidence type="ECO:0000256" key="5">
    <source>
        <dbReference type="ARBA" id="ARBA00023136"/>
    </source>
</evidence>
<keyword evidence="10" id="KW-1185">Reference proteome</keyword>
<evidence type="ECO:0000256" key="6">
    <source>
        <dbReference type="SAM" id="Coils"/>
    </source>
</evidence>
<feature type="coiled-coil region" evidence="6">
    <location>
        <begin position="149"/>
        <end position="176"/>
    </location>
</feature>
<protein>
    <submittedName>
        <fullName evidence="9">LPS O-antigen subunit length determinant protein (WzzB/FepE family)</fullName>
    </submittedName>
</protein>
<dbReference type="PANTHER" id="PTHR32309">
    <property type="entry name" value="TYROSINE-PROTEIN KINASE"/>
    <property type="match status" value="1"/>
</dbReference>
<evidence type="ECO:0000256" key="7">
    <source>
        <dbReference type="SAM" id="Phobius"/>
    </source>
</evidence>
<dbReference type="PANTHER" id="PTHR32309:SF31">
    <property type="entry name" value="CAPSULAR EXOPOLYSACCHARIDE FAMILY"/>
    <property type="match status" value="1"/>
</dbReference>
<keyword evidence="5 7" id="KW-0472">Membrane</keyword>
<dbReference type="AlphaFoldDB" id="A0A3E0H647"/>
<keyword evidence="3 7" id="KW-0812">Transmembrane</keyword>
<dbReference type="InterPro" id="IPR050445">
    <property type="entry name" value="Bact_polysacc_biosynth/exp"/>
</dbReference>
<comment type="subcellular location">
    <subcellularLocation>
        <location evidence="1">Cell membrane</location>
        <topology evidence="1">Multi-pass membrane protein</topology>
    </subcellularLocation>
</comment>